<dbReference type="EMBL" id="JAIOUQ010000013">
    <property type="protein sequence ID" value="MBZ2166598.1"/>
    <property type="molecule type" value="Genomic_DNA"/>
</dbReference>
<dbReference type="InterPro" id="IPR024196">
    <property type="entry name" value="NiFe_hyd_3_EhaR"/>
</dbReference>
<proteinExistence type="predicted"/>
<evidence type="ECO:0000313" key="1">
    <source>
        <dbReference type="EMBL" id="MBZ2166598.1"/>
    </source>
</evidence>
<dbReference type="PIRSF" id="PIRSF019370">
    <property type="entry name" value="EhaR"/>
    <property type="match status" value="1"/>
</dbReference>
<dbReference type="InterPro" id="IPR023214">
    <property type="entry name" value="HAD_sf"/>
</dbReference>
<dbReference type="AlphaFoldDB" id="A0A8T5US48"/>
<organism evidence="1 2">
    <name type="scientific">Methanobacterium spitsbergense</name>
    <dbReference type="NCBI Taxonomy" id="2874285"/>
    <lineage>
        <taxon>Archaea</taxon>
        <taxon>Methanobacteriati</taxon>
        <taxon>Methanobacteriota</taxon>
        <taxon>Methanomada group</taxon>
        <taxon>Methanobacteria</taxon>
        <taxon>Methanobacteriales</taxon>
        <taxon>Methanobacteriaceae</taxon>
        <taxon>Methanobacterium</taxon>
    </lineage>
</organism>
<sequence length="341" mass="38475">MGKKFFVSDCEGPISINDNAFELSGHFIEDGEKFFEIVSRYDDVLADVLKRTGYNAGSTLKLIVPFLKAYGATNKNIIDFSIENVHLIPGAEETLKFVNSIMPSFIVSTSYDHYILALCNKTGFPYDNTYSTKLDMDYKDIEPKEIELIREYKKAIVDNPEFELLDKIFWKRIPELKVAVLMDIVKPTGGEGKKEAVQDIISRYKLKAKDLFYIGDSITDVQPLRFANDNGGISVSFNGNEYALKEAEIAVMAENTTITSVLADIFNRYGTDNVFEFVVSFNEDPKKALESRFVNQSLANKLMASQLPQVKIITCHNIESIIDKSSKFRNKLRGESIGRLG</sequence>
<dbReference type="RefSeq" id="WP_223792140.1">
    <property type="nucleotide sequence ID" value="NZ_JAIOUQ010000013.1"/>
</dbReference>
<dbReference type="Gene3D" id="3.40.50.1000">
    <property type="entry name" value="HAD superfamily/HAD-like"/>
    <property type="match status" value="1"/>
</dbReference>
<name>A0A8T5US48_9EURY</name>
<dbReference type="Proteomes" id="UP000825933">
    <property type="component" value="Unassembled WGS sequence"/>
</dbReference>
<dbReference type="Gene3D" id="1.10.3870.10">
    <property type="entry name" value="AF1437-like domain superfamily"/>
    <property type="match status" value="1"/>
</dbReference>
<evidence type="ECO:0000313" key="2">
    <source>
        <dbReference type="Proteomes" id="UP000825933"/>
    </source>
</evidence>
<dbReference type="InterPro" id="IPR036412">
    <property type="entry name" value="HAD-like_sf"/>
</dbReference>
<protein>
    <submittedName>
        <fullName evidence="1">Uncharacterized protein</fullName>
    </submittedName>
</protein>
<gene>
    <name evidence="1" type="ORF">K8N75_11170</name>
</gene>
<dbReference type="SUPFAM" id="SSF56784">
    <property type="entry name" value="HAD-like"/>
    <property type="match status" value="1"/>
</dbReference>
<comment type="caution">
    <text evidence="1">The sequence shown here is derived from an EMBL/GenBank/DDBJ whole genome shotgun (WGS) entry which is preliminary data.</text>
</comment>
<keyword evidence="2" id="KW-1185">Reference proteome</keyword>
<accession>A0A8T5US48</accession>
<reference evidence="2" key="1">
    <citation type="journal article" date="2022" name="Microbiol. Resour. Announc.">
        <title>Draft Genome Sequence of a Methanogenic Archaeon from West Spitsbergen Permafrost.</title>
        <authorList>
            <person name="Trubitsyn V."/>
            <person name="Rivkina E."/>
            <person name="Shcherbakova V."/>
        </authorList>
    </citation>
    <scope>NUCLEOTIDE SEQUENCE [LARGE SCALE GENOMIC DNA]</scope>
    <source>
        <strain evidence="2">VT</strain>
    </source>
</reference>